<dbReference type="GO" id="GO:0030976">
    <property type="term" value="F:thiamine pyrophosphate binding"/>
    <property type="evidence" value="ECO:0007669"/>
    <property type="project" value="UniProtKB-UniRule"/>
</dbReference>
<evidence type="ECO:0000256" key="10">
    <source>
        <dbReference type="ARBA" id="ARBA00022842"/>
    </source>
</evidence>
<name>A0A0U5AY23_9BACL</name>
<gene>
    <name evidence="18" type="primary">ilvB</name>
    <name evidence="18" type="ORF">CB4_01065</name>
</gene>
<reference evidence="18 19" key="1">
    <citation type="submission" date="2015-12" db="EMBL/GenBank/DDBJ databases">
        <title>Genome sequence of Aneurinibacillus soli.</title>
        <authorList>
            <person name="Lee J.S."/>
            <person name="Lee K.C."/>
            <person name="Kim K.K."/>
            <person name="Lee B.W."/>
        </authorList>
    </citation>
    <scope>NUCLEOTIDE SEQUENCE [LARGE SCALE GENOMIC DNA]</scope>
    <source>
        <strain evidence="18 19">CB4</strain>
    </source>
</reference>
<comment type="cofactor">
    <cofactor evidence="14">
        <name>Mg(2+)</name>
        <dbReference type="ChEBI" id="CHEBI:18420"/>
    </cofactor>
    <text evidence="14">Binds 1 Mg(2+) ion per subunit.</text>
</comment>
<evidence type="ECO:0000313" key="18">
    <source>
        <dbReference type="EMBL" id="BAU26896.1"/>
    </source>
</evidence>
<dbReference type="UniPathway" id="UPA00047">
    <property type="reaction ID" value="UER00055"/>
</dbReference>
<dbReference type="GO" id="GO:0009097">
    <property type="term" value="P:isoleucine biosynthetic process"/>
    <property type="evidence" value="ECO:0007669"/>
    <property type="project" value="UniProtKB-UniPathway"/>
</dbReference>
<keyword evidence="7 14" id="KW-0808">Transferase</keyword>
<accession>A0A0U5AY23</accession>
<evidence type="ECO:0000256" key="12">
    <source>
        <dbReference type="ARBA" id="ARBA00023304"/>
    </source>
</evidence>
<dbReference type="EC" id="2.2.1.6" evidence="4 14"/>
<dbReference type="GO" id="GO:0003984">
    <property type="term" value="F:acetolactate synthase activity"/>
    <property type="evidence" value="ECO:0007669"/>
    <property type="project" value="UniProtKB-EC"/>
</dbReference>
<dbReference type="Pfam" id="PF00205">
    <property type="entry name" value="TPP_enzyme_M"/>
    <property type="match status" value="1"/>
</dbReference>
<dbReference type="InterPro" id="IPR011766">
    <property type="entry name" value="TPP_enzyme_TPP-bd"/>
</dbReference>
<dbReference type="PANTHER" id="PTHR18968:SF13">
    <property type="entry name" value="ACETOLACTATE SYNTHASE CATALYTIC SUBUNIT, MITOCHONDRIAL"/>
    <property type="match status" value="1"/>
</dbReference>
<keyword evidence="6" id="KW-0285">Flavoprotein</keyword>
<dbReference type="SUPFAM" id="SSF52518">
    <property type="entry name" value="Thiamin diphosphate-binding fold (THDP-binding)"/>
    <property type="match status" value="2"/>
</dbReference>
<dbReference type="RefSeq" id="WP_096463892.1">
    <property type="nucleotide sequence ID" value="NZ_AP017312.1"/>
</dbReference>
<dbReference type="PROSITE" id="PS00187">
    <property type="entry name" value="TPP_ENZYMES"/>
    <property type="match status" value="1"/>
</dbReference>
<dbReference type="Gene3D" id="3.40.50.970">
    <property type="match status" value="2"/>
</dbReference>
<evidence type="ECO:0000256" key="9">
    <source>
        <dbReference type="ARBA" id="ARBA00022827"/>
    </source>
</evidence>
<dbReference type="SUPFAM" id="SSF52467">
    <property type="entry name" value="DHS-like NAD/FAD-binding domain"/>
    <property type="match status" value="1"/>
</dbReference>
<dbReference type="FunFam" id="3.40.50.970:FF:000007">
    <property type="entry name" value="Acetolactate synthase"/>
    <property type="match status" value="1"/>
</dbReference>
<dbReference type="FunFam" id="3.40.50.970:FF:000016">
    <property type="entry name" value="Acetolactate synthase"/>
    <property type="match status" value="1"/>
</dbReference>
<dbReference type="GO" id="GO:0000287">
    <property type="term" value="F:magnesium ion binding"/>
    <property type="evidence" value="ECO:0007669"/>
    <property type="project" value="UniProtKB-UniRule"/>
</dbReference>
<keyword evidence="8 14" id="KW-0479">Metal-binding</keyword>
<dbReference type="CDD" id="cd07035">
    <property type="entry name" value="TPP_PYR_POX_like"/>
    <property type="match status" value="1"/>
</dbReference>
<evidence type="ECO:0000259" key="16">
    <source>
        <dbReference type="Pfam" id="PF02775"/>
    </source>
</evidence>
<dbReference type="Gene3D" id="3.40.50.1220">
    <property type="entry name" value="TPP-binding domain"/>
    <property type="match status" value="1"/>
</dbReference>
<evidence type="ECO:0000256" key="3">
    <source>
        <dbReference type="ARBA" id="ARBA00007812"/>
    </source>
</evidence>
<evidence type="ECO:0000256" key="2">
    <source>
        <dbReference type="ARBA" id="ARBA00005025"/>
    </source>
</evidence>
<dbReference type="OrthoDB" id="4494979at2"/>
<dbReference type="InterPro" id="IPR039368">
    <property type="entry name" value="AHAS_TPP"/>
</dbReference>
<dbReference type="InterPro" id="IPR012001">
    <property type="entry name" value="Thiamin_PyroP_enz_TPP-bd_dom"/>
</dbReference>
<keyword evidence="10 14" id="KW-0460">Magnesium</keyword>
<evidence type="ECO:0000313" key="19">
    <source>
        <dbReference type="Proteomes" id="UP000217696"/>
    </source>
</evidence>
<evidence type="ECO:0000256" key="6">
    <source>
        <dbReference type="ARBA" id="ARBA00022630"/>
    </source>
</evidence>
<evidence type="ECO:0000256" key="4">
    <source>
        <dbReference type="ARBA" id="ARBA00013145"/>
    </source>
</evidence>
<dbReference type="CDD" id="cd02015">
    <property type="entry name" value="TPP_AHAS"/>
    <property type="match status" value="1"/>
</dbReference>
<proteinExistence type="inferred from homology"/>
<feature type="domain" description="Thiamine pyrophosphate enzyme central" evidence="15">
    <location>
        <begin position="213"/>
        <end position="347"/>
    </location>
</feature>
<feature type="domain" description="Thiamine pyrophosphate enzyme N-terminal TPP-binding" evidence="17">
    <location>
        <begin position="24"/>
        <end position="136"/>
    </location>
</feature>
<comment type="catalytic activity">
    <reaction evidence="13 14">
        <text>2 pyruvate + H(+) = (2S)-2-acetolactate + CO2</text>
        <dbReference type="Rhea" id="RHEA:25249"/>
        <dbReference type="ChEBI" id="CHEBI:15361"/>
        <dbReference type="ChEBI" id="CHEBI:15378"/>
        <dbReference type="ChEBI" id="CHEBI:16526"/>
        <dbReference type="ChEBI" id="CHEBI:58476"/>
        <dbReference type="EC" id="2.2.1.6"/>
    </reaction>
</comment>
<dbReference type="AlphaFoldDB" id="A0A0U5AY23"/>
<dbReference type="GO" id="GO:0009099">
    <property type="term" value="P:L-valine biosynthetic process"/>
    <property type="evidence" value="ECO:0007669"/>
    <property type="project" value="UniProtKB-UniPathway"/>
</dbReference>
<keyword evidence="12 14" id="KW-0100">Branched-chain amino acid biosynthesis</keyword>
<keyword evidence="5 14" id="KW-0028">Amino-acid biosynthesis</keyword>
<keyword evidence="11 14" id="KW-0786">Thiamine pyrophosphate</keyword>
<organism evidence="18 19">
    <name type="scientific">Aneurinibacillus soli</name>
    <dbReference type="NCBI Taxonomy" id="1500254"/>
    <lineage>
        <taxon>Bacteria</taxon>
        <taxon>Bacillati</taxon>
        <taxon>Bacillota</taxon>
        <taxon>Bacilli</taxon>
        <taxon>Bacillales</taxon>
        <taxon>Paenibacillaceae</taxon>
        <taxon>Aneurinibacillus group</taxon>
        <taxon>Aneurinibacillus</taxon>
    </lineage>
</organism>
<dbReference type="InterPro" id="IPR045229">
    <property type="entry name" value="TPP_enz"/>
</dbReference>
<keyword evidence="19" id="KW-1185">Reference proteome</keyword>
<evidence type="ECO:0000256" key="13">
    <source>
        <dbReference type="ARBA" id="ARBA00048670"/>
    </source>
</evidence>
<evidence type="ECO:0000256" key="5">
    <source>
        <dbReference type="ARBA" id="ARBA00022605"/>
    </source>
</evidence>
<dbReference type="Proteomes" id="UP000217696">
    <property type="component" value="Chromosome"/>
</dbReference>
<dbReference type="InterPro" id="IPR000399">
    <property type="entry name" value="TPP-bd_CS"/>
</dbReference>
<dbReference type="Pfam" id="PF02776">
    <property type="entry name" value="TPP_enzyme_N"/>
    <property type="match status" value="1"/>
</dbReference>
<dbReference type="KEGG" id="asoc:CB4_01065"/>
<dbReference type="UniPathway" id="UPA00049">
    <property type="reaction ID" value="UER00059"/>
</dbReference>
<comment type="pathway">
    <text evidence="2 14">Amino-acid biosynthesis; L-valine biosynthesis; L-valine from pyruvate: step 1/4.</text>
</comment>
<dbReference type="EMBL" id="AP017312">
    <property type="protein sequence ID" value="BAU26896.1"/>
    <property type="molecule type" value="Genomic_DNA"/>
</dbReference>
<keyword evidence="9" id="KW-0274">FAD</keyword>
<comment type="similarity">
    <text evidence="3 14">Belongs to the TPP enzyme family.</text>
</comment>
<evidence type="ECO:0000256" key="8">
    <source>
        <dbReference type="ARBA" id="ARBA00022723"/>
    </source>
</evidence>
<evidence type="ECO:0000259" key="15">
    <source>
        <dbReference type="Pfam" id="PF00205"/>
    </source>
</evidence>
<dbReference type="InterPro" id="IPR012000">
    <property type="entry name" value="Thiamin_PyroP_enz_cen_dom"/>
</dbReference>
<evidence type="ECO:0000256" key="14">
    <source>
        <dbReference type="RuleBase" id="RU003591"/>
    </source>
</evidence>
<evidence type="ECO:0000259" key="17">
    <source>
        <dbReference type="Pfam" id="PF02776"/>
    </source>
</evidence>
<dbReference type="InterPro" id="IPR012846">
    <property type="entry name" value="Acetolactate_synth_lsu"/>
</dbReference>
<feature type="domain" description="Thiamine pyrophosphate enzyme TPP-binding" evidence="16">
    <location>
        <begin position="406"/>
        <end position="554"/>
    </location>
</feature>
<dbReference type="InterPro" id="IPR029061">
    <property type="entry name" value="THDP-binding"/>
</dbReference>
<protein>
    <recommendedName>
        <fullName evidence="4 14">Acetolactate synthase</fullName>
        <ecNumber evidence="4 14">2.2.1.6</ecNumber>
    </recommendedName>
</protein>
<dbReference type="NCBIfam" id="TIGR00118">
    <property type="entry name" value="acolac_lg"/>
    <property type="match status" value="1"/>
</dbReference>
<dbReference type="InterPro" id="IPR029035">
    <property type="entry name" value="DHS-like_NAD/FAD-binding_dom"/>
</dbReference>
<dbReference type="GO" id="GO:0005948">
    <property type="term" value="C:acetolactate synthase complex"/>
    <property type="evidence" value="ECO:0007669"/>
    <property type="project" value="TreeGrafter"/>
</dbReference>
<comment type="pathway">
    <text evidence="1 14">Amino-acid biosynthesis; L-isoleucine biosynthesis; L-isoleucine from 2-oxobutanoate: step 1/4.</text>
</comment>
<dbReference type="Pfam" id="PF02775">
    <property type="entry name" value="TPP_enzyme_C"/>
    <property type="match status" value="1"/>
</dbReference>
<dbReference type="GO" id="GO:0050660">
    <property type="term" value="F:flavin adenine dinucleotide binding"/>
    <property type="evidence" value="ECO:0007669"/>
    <property type="project" value="InterPro"/>
</dbReference>
<sequence>MSTDTAMVENKKASMPSMEMGEVMTGSEMLLRCLLLEGVEHVFGYPGGAVLPIYDALYSSQLKHVLTRHEQGAIHAADGYARATGKPGVVIATSGPGATNLVTGIATAQMDSVPLVCITGNVAQSLIGTDAFQEANITGITLPITKHNYFVRNIEDLPRIIKEAFHIATTGRPGPVLIDIPKDVNTAKAPFYYPDSVKLRTYNPTVKPNYMQIDKMLKAITEAKKPVIMTGGGTVTAGAEQELIEFAEKTNIPVITTLMGLAGFPGTHELCIGMPGMHGCYAANQALLNTDLLINMGARFDDRITMGRTKEFVPNAKIVHIDIDPAEIGKNINPLIPIVGDVKSVLETALPKAQRADSDEWVAQVQSWNVEQPYRYSKSPEGRLKPQRVVEMMYETTEGNAIVTTDVGQHQMWVAQYYKFSAVRSFLSSGGLGTMGFGFPAAIGAQFAHPDRLVISVSGDGGFQMNQQELAIAAAHKLPVKIVILNNNCLGMVRQWQELFYDNRYSQIDLTESVDFVKLAEAYGIKGLRASTEEEADRVWREALDTNGPVLVEFKVEPGENVYPMVAAGNTLDQMVLGDEE</sequence>
<evidence type="ECO:0000256" key="11">
    <source>
        <dbReference type="ARBA" id="ARBA00023052"/>
    </source>
</evidence>
<comment type="cofactor">
    <cofactor evidence="14">
        <name>thiamine diphosphate</name>
        <dbReference type="ChEBI" id="CHEBI:58937"/>
    </cofactor>
    <text evidence="14">Binds 1 thiamine pyrophosphate per subunit.</text>
</comment>
<dbReference type="FunFam" id="3.40.50.1220:FF:000008">
    <property type="entry name" value="Acetolactate synthase"/>
    <property type="match status" value="1"/>
</dbReference>
<dbReference type="PANTHER" id="PTHR18968">
    <property type="entry name" value="THIAMINE PYROPHOSPHATE ENZYMES"/>
    <property type="match status" value="1"/>
</dbReference>
<evidence type="ECO:0000256" key="1">
    <source>
        <dbReference type="ARBA" id="ARBA00004974"/>
    </source>
</evidence>
<evidence type="ECO:0000256" key="7">
    <source>
        <dbReference type="ARBA" id="ARBA00022679"/>
    </source>
</evidence>